<dbReference type="SUPFAM" id="SSF82689">
    <property type="entry name" value="Mechanosensitive channel protein MscS (YggB), C-terminal domain"/>
    <property type="match status" value="1"/>
</dbReference>
<keyword evidence="3" id="KW-1003">Cell membrane</keyword>
<dbReference type="Pfam" id="PF00924">
    <property type="entry name" value="MS_channel_2nd"/>
    <property type="match status" value="1"/>
</dbReference>
<dbReference type="SUPFAM" id="SSF82861">
    <property type="entry name" value="Mechanosensitive channel protein MscS (YggB), transmembrane region"/>
    <property type="match status" value="1"/>
</dbReference>
<evidence type="ECO:0000259" key="9">
    <source>
        <dbReference type="Pfam" id="PF21082"/>
    </source>
</evidence>
<evidence type="ECO:0000256" key="4">
    <source>
        <dbReference type="ARBA" id="ARBA00022692"/>
    </source>
</evidence>
<comment type="similarity">
    <text evidence="2">Belongs to the MscS (TC 1.A.23) family.</text>
</comment>
<proteinExistence type="inferred from homology"/>
<evidence type="ECO:0000256" key="3">
    <source>
        <dbReference type="ARBA" id="ARBA00022475"/>
    </source>
</evidence>
<evidence type="ECO:0000313" key="12">
    <source>
        <dbReference type="Proteomes" id="UP000094769"/>
    </source>
</evidence>
<keyword evidence="4 7" id="KW-0812">Transmembrane</keyword>
<dbReference type="InterPro" id="IPR023408">
    <property type="entry name" value="MscS_beta-dom_sf"/>
</dbReference>
<feature type="domain" description="Mechanosensitive ion channel MscS" evidence="8">
    <location>
        <begin position="367"/>
        <end position="432"/>
    </location>
</feature>
<evidence type="ECO:0000259" key="10">
    <source>
        <dbReference type="Pfam" id="PF21088"/>
    </source>
</evidence>
<evidence type="ECO:0000313" key="11">
    <source>
        <dbReference type="EMBL" id="ODJ87966.1"/>
    </source>
</evidence>
<dbReference type="Proteomes" id="UP000094769">
    <property type="component" value="Unassembled WGS sequence"/>
</dbReference>
<dbReference type="GO" id="GO:0005886">
    <property type="term" value="C:plasma membrane"/>
    <property type="evidence" value="ECO:0007669"/>
    <property type="project" value="UniProtKB-SubCell"/>
</dbReference>
<organism evidence="11 12">
    <name type="scientific">Candidatus Thiodiazotropha endolucinida</name>
    <dbReference type="NCBI Taxonomy" id="1655433"/>
    <lineage>
        <taxon>Bacteria</taxon>
        <taxon>Pseudomonadati</taxon>
        <taxon>Pseudomonadota</taxon>
        <taxon>Gammaproteobacteria</taxon>
        <taxon>Chromatiales</taxon>
        <taxon>Sedimenticolaceae</taxon>
        <taxon>Candidatus Thiodiazotropha</taxon>
    </lineage>
</organism>
<comment type="caution">
    <text evidence="11">The sequence shown here is derived from an EMBL/GenBank/DDBJ whole genome shotgun (WGS) entry which is preliminary data.</text>
</comment>
<dbReference type="Gene3D" id="3.30.70.100">
    <property type="match status" value="1"/>
</dbReference>
<sequence length="585" mass="66517">MHFRNIWQQLILIVILLTAADSGWAEQVSEKTSEPEVSAKEAIPENLSSPRATMETFLHAMNDIKRGAPDRIEAAVSTLDLSDINPIVRKERGQDLAWMLLEVLDRTEIINIEKIPNRVDGSRYLFKRYERGEVAISRTDSGRWLFDRNTINSLPTIMDEVATTERVSGKDDEASYVPWHIRLRQKVPLPLKQSTFLLQNWQWIGLLLTILAGVIIDKLVTFFLKTSVRRWRKGTRHDEFKEISEDILRPLGLMAMAIVWWGSINLMGLPESVMLVLLLAVKFLASISGVWAAYRLVDLVSAYLHKQAELSANKLDDALVPLIPRTLKVFVTVIGFVFIADNLNIDISSLLAGLGLGGLAFALAAKDMVQNLFGSVTVLMDRTFSVGDWIVVDDVEGTVERIGFRSTRVRTFYNSVVTVPNSKFITATVDNMGERRYRRLSCKLSLTYDTPPDRIEAFCEGVRELVRQHPYMRKDYYHAYLNEFAASSLDVLLYVFWETPEWNTELRERHRFMLDILRLAQRLGVEFAFPTQTLYMKKEDETADSISEMDQRQAFALGQSYAKSIVAETTGTGTKPPPVVFPPIS</sequence>
<dbReference type="RefSeq" id="WP_069123871.1">
    <property type="nucleotide sequence ID" value="NZ_MARB01000008.1"/>
</dbReference>
<evidence type="ECO:0000256" key="1">
    <source>
        <dbReference type="ARBA" id="ARBA00004651"/>
    </source>
</evidence>
<reference evidence="11 12" key="1">
    <citation type="submission" date="2016-06" db="EMBL/GenBank/DDBJ databases">
        <title>Genome sequence of endosymbiont of Candidatus Endolucinida thiodiazotropha.</title>
        <authorList>
            <person name="Poehlein A."/>
            <person name="Koenig S."/>
            <person name="Heiden S.E."/>
            <person name="Thuermer A."/>
            <person name="Voget S."/>
            <person name="Daniel R."/>
            <person name="Markert S."/>
            <person name="Gros O."/>
            <person name="Schweder T."/>
        </authorList>
    </citation>
    <scope>NUCLEOTIDE SEQUENCE [LARGE SCALE GENOMIC DNA]</scope>
    <source>
        <strain evidence="11 12">COS</strain>
    </source>
</reference>
<dbReference type="Gene3D" id="2.30.30.60">
    <property type="match status" value="1"/>
</dbReference>
<dbReference type="PANTHER" id="PTHR43634">
    <property type="entry name" value="OW CONDUCTANCE MECHANOSENSITIVE CHANNEL"/>
    <property type="match status" value="1"/>
</dbReference>
<evidence type="ECO:0000256" key="2">
    <source>
        <dbReference type="ARBA" id="ARBA00008017"/>
    </source>
</evidence>
<keyword evidence="6 7" id="KW-0472">Membrane</keyword>
<keyword evidence="12" id="KW-1185">Reference proteome</keyword>
<dbReference type="InterPro" id="IPR011066">
    <property type="entry name" value="MscS_channel_C_sf"/>
</dbReference>
<keyword evidence="5 7" id="KW-1133">Transmembrane helix</keyword>
<evidence type="ECO:0000256" key="6">
    <source>
        <dbReference type="ARBA" id="ARBA00023136"/>
    </source>
</evidence>
<name>A0A7Z0VMF1_9GAMM</name>
<dbReference type="SUPFAM" id="SSF50182">
    <property type="entry name" value="Sm-like ribonucleoproteins"/>
    <property type="match status" value="1"/>
</dbReference>
<feature type="transmembrane region" description="Helical" evidence="7">
    <location>
        <begin position="318"/>
        <end position="339"/>
    </location>
</feature>
<dbReference type="InterPro" id="IPR010920">
    <property type="entry name" value="LSM_dom_sf"/>
</dbReference>
<feature type="transmembrane region" description="Helical" evidence="7">
    <location>
        <begin position="345"/>
        <end position="365"/>
    </location>
</feature>
<dbReference type="GO" id="GO:0008381">
    <property type="term" value="F:mechanosensitive monoatomic ion channel activity"/>
    <property type="evidence" value="ECO:0007669"/>
    <property type="project" value="UniProtKB-ARBA"/>
</dbReference>
<dbReference type="EMBL" id="MARB01000008">
    <property type="protein sequence ID" value="ODJ87966.1"/>
    <property type="molecule type" value="Genomic_DNA"/>
</dbReference>
<dbReference type="InterPro" id="IPR011014">
    <property type="entry name" value="MscS_channel_TM-2"/>
</dbReference>
<evidence type="ECO:0000256" key="7">
    <source>
        <dbReference type="SAM" id="Phobius"/>
    </source>
</evidence>
<dbReference type="Pfam" id="PF21082">
    <property type="entry name" value="MS_channel_3rd"/>
    <property type="match status" value="1"/>
</dbReference>
<feature type="domain" description="Mechanosensitive ion channel transmembrane helices 2/3" evidence="10">
    <location>
        <begin position="327"/>
        <end position="366"/>
    </location>
</feature>
<evidence type="ECO:0000256" key="5">
    <source>
        <dbReference type="ARBA" id="ARBA00022989"/>
    </source>
</evidence>
<feature type="domain" description="Mechanosensitive ion channel MscS C-terminal" evidence="9">
    <location>
        <begin position="444"/>
        <end position="527"/>
    </location>
</feature>
<dbReference type="AlphaFoldDB" id="A0A7Z0VMF1"/>
<evidence type="ECO:0000259" key="8">
    <source>
        <dbReference type="Pfam" id="PF00924"/>
    </source>
</evidence>
<dbReference type="InterPro" id="IPR045042">
    <property type="entry name" value="YnaI-like"/>
</dbReference>
<gene>
    <name evidence="11" type="primary">ynaI</name>
    <name evidence="11" type="ORF">CODIS_17370</name>
</gene>
<dbReference type="OrthoDB" id="9775207at2"/>
<protein>
    <submittedName>
        <fullName evidence="11">Low conductance mechanosensitive channel YnaI</fullName>
    </submittedName>
</protein>
<dbReference type="InterPro" id="IPR049142">
    <property type="entry name" value="MS_channel_1st"/>
</dbReference>
<dbReference type="Gene3D" id="1.10.287.1260">
    <property type="match status" value="1"/>
</dbReference>
<dbReference type="Pfam" id="PF21088">
    <property type="entry name" value="MS_channel_1st"/>
    <property type="match status" value="1"/>
</dbReference>
<accession>A0A7Z0VMF1</accession>
<dbReference type="InterPro" id="IPR006685">
    <property type="entry name" value="MscS_channel_2nd"/>
</dbReference>
<dbReference type="InterPro" id="IPR049278">
    <property type="entry name" value="MS_channel_C"/>
</dbReference>
<comment type="subcellular location">
    <subcellularLocation>
        <location evidence="1">Cell membrane</location>
        <topology evidence="1">Multi-pass membrane protein</topology>
    </subcellularLocation>
</comment>
<feature type="transmembrane region" description="Helical" evidence="7">
    <location>
        <begin position="273"/>
        <end position="297"/>
    </location>
</feature>
<dbReference type="PANTHER" id="PTHR43634:SF2">
    <property type="entry name" value="LOW CONDUCTANCE MECHANOSENSITIVE CHANNEL YNAI"/>
    <property type="match status" value="1"/>
</dbReference>
<feature type="transmembrane region" description="Helical" evidence="7">
    <location>
        <begin position="201"/>
        <end position="226"/>
    </location>
</feature>